<dbReference type="InterPro" id="IPR011990">
    <property type="entry name" value="TPR-like_helical_dom_sf"/>
</dbReference>
<reference evidence="3" key="1">
    <citation type="submission" date="2025-08" db="UniProtKB">
        <authorList>
            <consortium name="RefSeq"/>
        </authorList>
    </citation>
    <scope>IDENTIFICATION</scope>
</reference>
<evidence type="ECO:0000256" key="1">
    <source>
        <dbReference type="PROSITE-ProRule" id="PRU00339"/>
    </source>
</evidence>
<dbReference type="STRING" id="121845.A0A3Q0JEY9"/>
<name>A0A3Q0JEY9_DIACI</name>
<dbReference type="SUPFAM" id="SSF48452">
    <property type="entry name" value="TPR-like"/>
    <property type="match status" value="1"/>
</dbReference>
<evidence type="ECO:0000313" key="2">
    <source>
        <dbReference type="Proteomes" id="UP000079169"/>
    </source>
</evidence>
<proteinExistence type="predicted"/>
<dbReference type="GO" id="GO:0000030">
    <property type="term" value="F:mannosyltransferase activity"/>
    <property type="evidence" value="ECO:0007669"/>
    <property type="project" value="TreeGrafter"/>
</dbReference>
<dbReference type="AlphaFoldDB" id="A0A3Q0JEY9"/>
<dbReference type="GO" id="GO:0005789">
    <property type="term" value="C:endoplasmic reticulum membrane"/>
    <property type="evidence" value="ECO:0007669"/>
    <property type="project" value="TreeGrafter"/>
</dbReference>
<dbReference type="PANTHER" id="PTHR44216:SF3">
    <property type="entry name" value="PROTEIN O-MANNOSYL-TRANSFERASE TMTC2"/>
    <property type="match status" value="1"/>
</dbReference>
<sequence length="74" mass="8397">MAATIFRQCSNLDGTGLKDPRTHEVARITALLHLGRLHGDRKRYAEAVAVYREALHRMPPYYQPSMLYSLLGVV</sequence>
<dbReference type="GO" id="GO:0035269">
    <property type="term" value="P:protein O-linked glycosylation via mannose"/>
    <property type="evidence" value="ECO:0007669"/>
    <property type="project" value="TreeGrafter"/>
</dbReference>
<protein>
    <submittedName>
        <fullName evidence="3">Transmembrane and TPR repeat-containing protein 2-like</fullName>
    </submittedName>
</protein>
<dbReference type="KEGG" id="dci:103519852"/>
<dbReference type="InterPro" id="IPR052384">
    <property type="entry name" value="TMTC_O-mannosyltransferase"/>
</dbReference>
<keyword evidence="2" id="KW-1185">Reference proteome</keyword>
<dbReference type="Gene3D" id="1.25.40.10">
    <property type="entry name" value="Tetratricopeptide repeat domain"/>
    <property type="match status" value="1"/>
</dbReference>
<dbReference type="GeneID" id="103519852"/>
<keyword evidence="1" id="KW-0802">TPR repeat</keyword>
<gene>
    <name evidence="3" type="primary">LOC103519852</name>
</gene>
<dbReference type="PANTHER" id="PTHR44216">
    <property type="entry name" value="PROTEIN O-MANNOSYL-TRANSFERASE TMTC2"/>
    <property type="match status" value="1"/>
</dbReference>
<dbReference type="RefSeq" id="XP_026686979.1">
    <property type="nucleotide sequence ID" value="XM_026831178.1"/>
</dbReference>
<organism evidence="2 3">
    <name type="scientific">Diaphorina citri</name>
    <name type="common">Asian citrus psyllid</name>
    <dbReference type="NCBI Taxonomy" id="121845"/>
    <lineage>
        <taxon>Eukaryota</taxon>
        <taxon>Metazoa</taxon>
        <taxon>Ecdysozoa</taxon>
        <taxon>Arthropoda</taxon>
        <taxon>Hexapoda</taxon>
        <taxon>Insecta</taxon>
        <taxon>Pterygota</taxon>
        <taxon>Neoptera</taxon>
        <taxon>Paraneoptera</taxon>
        <taxon>Hemiptera</taxon>
        <taxon>Sternorrhyncha</taxon>
        <taxon>Psylloidea</taxon>
        <taxon>Psyllidae</taxon>
        <taxon>Diaphorininae</taxon>
        <taxon>Diaphorina</taxon>
    </lineage>
</organism>
<evidence type="ECO:0000313" key="3">
    <source>
        <dbReference type="RefSeq" id="XP_026686979.1"/>
    </source>
</evidence>
<dbReference type="Proteomes" id="UP000079169">
    <property type="component" value="Unplaced"/>
</dbReference>
<dbReference type="PaxDb" id="121845-A0A3Q0JEY9"/>
<accession>A0A3Q0JEY9</accession>
<dbReference type="PROSITE" id="PS50005">
    <property type="entry name" value="TPR"/>
    <property type="match status" value="1"/>
</dbReference>
<feature type="repeat" description="TPR" evidence="1">
    <location>
        <begin position="28"/>
        <end position="61"/>
    </location>
</feature>
<dbReference type="InterPro" id="IPR019734">
    <property type="entry name" value="TPR_rpt"/>
</dbReference>